<reference evidence="2" key="1">
    <citation type="journal article" date="2020" name="G3 (Bethesda)">
        <title>High-Quality Assemblies for Three Invasive Social Wasps from the &lt;i&gt;Vespula&lt;/i&gt; Genus.</title>
        <authorList>
            <person name="Harrop T.W.R."/>
            <person name="Guhlin J."/>
            <person name="McLaughlin G.M."/>
            <person name="Permina E."/>
            <person name="Stockwell P."/>
            <person name="Gilligan J."/>
            <person name="Le Lec M.F."/>
            <person name="Gruber M.A.M."/>
            <person name="Quinn O."/>
            <person name="Lovegrove M."/>
            <person name="Duncan E.J."/>
            <person name="Remnant E.J."/>
            <person name="Van Eeckhoven J."/>
            <person name="Graham B."/>
            <person name="Knapp R.A."/>
            <person name="Langford K.W."/>
            <person name="Kronenberg Z."/>
            <person name="Press M.O."/>
            <person name="Eacker S.M."/>
            <person name="Wilson-Rankin E.E."/>
            <person name="Purcell J."/>
            <person name="Lester P.J."/>
            <person name="Dearden P.K."/>
        </authorList>
    </citation>
    <scope>NUCLEOTIDE SEQUENCE</scope>
    <source>
        <strain evidence="2">Linc-1</strain>
    </source>
</reference>
<name>A0A834MTN1_VESGE</name>
<sequence>MDSDQICEQQREPVPVQSCLSIKFGASFSGNEERGKRKEEEEEGEEEVEKQEEDEDERTVSWKEEVEGGEGGEYRSFVQSRLKVGNVL</sequence>
<comment type="caution">
    <text evidence="2">The sequence shown here is derived from an EMBL/GenBank/DDBJ whole genome shotgun (WGS) entry which is preliminary data.</text>
</comment>
<dbReference type="AlphaFoldDB" id="A0A834MTN1"/>
<evidence type="ECO:0000256" key="1">
    <source>
        <dbReference type="SAM" id="MobiDB-lite"/>
    </source>
</evidence>
<evidence type="ECO:0000313" key="2">
    <source>
        <dbReference type="EMBL" id="KAF7383284.1"/>
    </source>
</evidence>
<evidence type="ECO:0000313" key="3">
    <source>
        <dbReference type="Proteomes" id="UP000617340"/>
    </source>
</evidence>
<gene>
    <name evidence="2" type="ORF">HZH68_015133</name>
</gene>
<proteinExistence type="predicted"/>
<accession>A0A834MTN1</accession>
<organism evidence="2 3">
    <name type="scientific">Vespula germanica</name>
    <name type="common">German yellow jacket</name>
    <name type="synonym">Paravespula germanica</name>
    <dbReference type="NCBI Taxonomy" id="30212"/>
    <lineage>
        <taxon>Eukaryota</taxon>
        <taxon>Metazoa</taxon>
        <taxon>Ecdysozoa</taxon>
        <taxon>Arthropoda</taxon>
        <taxon>Hexapoda</taxon>
        <taxon>Insecta</taxon>
        <taxon>Pterygota</taxon>
        <taxon>Neoptera</taxon>
        <taxon>Endopterygota</taxon>
        <taxon>Hymenoptera</taxon>
        <taxon>Apocrita</taxon>
        <taxon>Aculeata</taxon>
        <taxon>Vespoidea</taxon>
        <taxon>Vespidae</taxon>
        <taxon>Vespinae</taxon>
        <taxon>Vespula</taxon>
    </lineage>
</organism>
<feature type="compositionally biased region" description="Acidic residues" evidence="1">
    <location>
        <begin position="40"/>
        <end position="57"/>
    </location>
</feature>
<protein>
    <submittedName>
        <fullName evidence="2">Uncharacterized protein</fullName>
    </submittedName>
</protein>
<dbReference type="EMBL" id="JACSDZ010000019">
    <property type="protein sequence ID" value="KAF7383284.1"/>
    <property type="molecule type" value="Genomic_DNA"/>
</dbReference>
<feature type="region of interest" description="Disordered" evidence="1">
    <location>
        <begin position="30"/>
        <end position="71"/>
    </location>
</feature>
<dbReference type="Proteomes" id="UP000617340">
    <property type="component" value="Unassembled WGS sequence"/>
</dbReference>
<keyword evidence="3" id="KW-1185">Reference proteome</keyword>